<dbReference type="Proteomes" id="UP000694541">
    <property type="component" value="Unplaced"/>
</dbReference>
<reference evidence="1" key="2">
    <citation type="submission" date="2025-09" db="UniProtKB">
        <authorList>
            <consortium name="Ensembl"/>
        </authorList>
    </citation>
    <scope>IDENTIFICATION</scope>
</reference>
<dbReference type="Gene3D" id="1.10.10.200">
    <property type="match status" value="1"/>
</dbReference>
<evidence type="ECO:0000313" key="2">
    <source>
        <dbReference type="Proteomes" id="UP000694541"/>
    </source>
</evidence>
<evidence type="ECO:0000313" key="1">
    <source>
        <dbReference type="Ensembl" id="ENSANIP00000021432.1"/>
    </source>
</evidence>
<accession>A0A8B9NDN9</accession>
<proteinExistence type="predicted"/>
<dbReference type="Ensembl" id="ENSANIT00000022141.1">
    <property type="protein sequence ID" value="ENSANIP00000021432.1"/>
    <property type="gene ID" value="ENSANIG00000014562.1"/>
</dbReference>
<sequence length="103" mass="10981">PPPPPSPIAGKGAVPFRWVPKSWGGSSQLAHPIAMAAAGALALARWPRLVAAVRPFHLGPPPSCAGHNRWSKVKNVKGPRDAARSRVFQRLGLMLRVAARGRD</sequence>
<dbReference type="SUPFAM" id="SSF75625">
    <property type="entry name" value="YebC-like"/>
    <property type="match status" value="1"/>
</dbReference>
<protein>
    <submittedName>
        <fullName evidence="1">Uncharacterized protein</fullName>
    </submittedName>
</protein>
<dbReference type="InterPro" id="IPR029072">
    <property type="entry name" value="YebC-like"/>
</dbReference>
<dbReference type="InterPro" id="IPR017856">
    <property type="entry name" value="Integrase-like_N"/>
</dbReference>
<dbReference type="AlphaFoldDB" id="A0A8B9NDN9"/>
<organism evidence="1 2">
    <name type="scientific">Accipiter nisus</name>
    <name type="common">Eurasian sparrowhawk</name>
    <dbReference type="NCBI Taxonomy" id="211598"/>
    <lineage>
        <taxon>Eukaryota</taxon>
        <taxon>Metazoa</taxon>
        <taxon>Chordata</taxon>
        <taxon>Craniata</taxon>
        <taxon>Vertebrata</taxon>
        <taxon>Euteleostomi</taxon>
        <taxon>Archelosauria</taxon>
        <taxon>Archosauria</taxon>
        <taxon>Dinosauria</taxon>
        <taxon>Saurischia</taxon>
        <taxon>Theropoda</taxon>
        <taxon>Coelurosauria</taxon>
        <taxon>Aves</taxon>
        <taxon>Neognathae</taxon>
        <taxon>Neoaves</taxon>
        <taxon>Telluraves</taxon>
        <taxon>Accipitrimorphae</taxon>
        <taxon>Accipitriformes</taxon>
        <taxon>Accipitridae</taxon>
        <taxon>Accipitrinae</taxon>
        <taxon>Accipiter</taxon>
    </lineage>
</organism>
<reference evidence="1" key="1">
    <citation type="submission" date="2025-08" db="UniProtKB">
        <authorList>
            <consortium name="Ensembl"/>
        </authorList>
    </citation>
    <scope>IDENTIFICATION</scope>
</reference>
<keyword evidence="2" id="KW-1185">Reference proteome</keyword>
<name>A0A8B9NDN9_9AVES</name>